<sequence length="51" mass="6080">MVNRFANLQRIMLLISGHGLYLLFCLSFFIFYGDIFLLGKDIESDTWEYRV</sequence>
<dbReference type="Proteomes" id="UP000663760">
    <property type="component" value="Chromosome 4"/>
</dbReference>
<keyword evidence="3" id="KW-1185">Reference proteome</keyword>
<keyword evidence="1" id="KW-0812">Transmembrane</keyword>
<gene>
    <name evidence="2" type="ORF">SI8410_04006064</name>
</gene>
<protein>
    <submittedName>
        <fullName evidence="2">Uncharacterized protein</fullName>
    </submittedName>
</protein>
<reference evidence="2" key="1">
    <citation type="submission" date="2020-02" db="EMBL/GenBank/DDBJ databases">
        <authorList>
            <person name="Scholz U."/>
            <person name="Mascher M."/>
            <person name="Fiebig A."/>
        </authorList>
    </citation>
    <scope>NUCLEOTIDE SEQUENCE</scope>
</reference>
<evidence type="ECO:0000256" key="1">
    <source>
        <dbReference type="SAM" id="Phobius"/>
    </source>
</evidence>
<proteinExistence type="predicted"/>
<evidence type="ECO:0000313" key="2">
    <source>
        <dbReference type="EMBL" id="CAA7395403.1"/>
    </source>
</evidence>
<feature type="transmembrane region" description="Helical" evidence="1">
    <location>
        <begin position="12"/>
        <end position="32"/>
    </location>
</feature>
<organism evidence="2 3">
    <name type="scientific">Spirodela intermedia</name>
    <name type="common">Intermediate duckweed</name>
    <dbReference type="NCBI Taxonomy" id="51605"/>
    <lineage>
        <taxon>Eukaryota</taxon>
        <taxon>Viridiplantae</taxon>
        <taxon>Streptophyta</taxon>
        <taxon>Embryophyta</taxon>
        <taxon>Tracheophyta</taxon>
        <taxon>Spermatophyta</taxon>
        <taxon>Magnoliopsida</taxon>
        <taxon>Liliopsida</taxon>
        <taxon>Araceae</taxon>
        <taxon>Lemnoideae</taxon>
        <taxon>Spirodela</taxon>
    </lineage>
</organism>
<dbReference type="EMBL" id="LR746267">
    <property type="protein sequence ID" value="CAA7395403.1"/>
    <property type="molecule type" value="Genomic_DNA"/>
</dbReference>
<keyword evidence="1" id="KW-1133">Transmembrane helix</keyword>
<accession>A0A7I8KCJ7</accession>
<keyword evidence="1" id="KW-0472">Membrane</keyword>
<name>A0A7I8KCJ7_SPIIN</name>
<dbReference type="AlphaFoldDB" id="A0A7I8KCJ7"/>
<evidence type="ECO:0000313" key="3">
    <source>
        <dbReference type="Proteomes" id="UP000663760"/>
    </source>
</evidence>